<name>A0A926D406_9FIRM</name>
<keyword evidence="1" id="KW-1133">Transmembrane helix</keyword>
<reference evidence="2" key="1">
    <citation type="submission" date="2020-08" db="EMBL/GenBank/DDBJ databases">
        <title>Genome public.</title>
        <authorList>
            <person name="Liu C."/>
            <person name="Sun Q."/>
        </authorList>
    </citation>
    <scope>NUCLEOTIDE SEQUENCE</scope>
    <source>
        <strain evidence="2">NSJ-53</strain>
    </source>
</reference>
<evidence type="ECO:0000313" key="2">
    <source>
        <dbReference type="EMBL" id="MBC8531136.1"/>
    </source>
</evidence>
<proteinExistence type="predicted"/>
<organism evidence="2 3">
    <name type="scientific">Gehongia tenuis</name>
    <dbReference type="NCBI Taxonomy" id="2763655"/>
    <lineage>
        <taxon>Bacteria</taxon>
        <taxon>Bacillati</taxon>
        <taxon>Bacillota</taxon>
        <taxon>Clostridia</taxon>
        <taxon>Christensenellales</taxon>
        <taxon>Christensenellaceae</taxon>
        <taxon>Gehongia</taxon>
    </lineage>
</organism>
<gene>
    <name evidence="2" type="ORF">H8696_04655</name>
</gene>
<sequence length="200" mass="20810">MKMTLKIVLSIGLGVAAGRLLPLEQYAGLVDDLVSFGISILVFLVGCSIAQSEGTLLAFRKLNFRLLVTPLSVIFGSLLGSLIMGFLFAMAPHESMAVGAGFGWYTLSGVLIGQSDPVLGSVALLANVFREIMAFVLIPVLGTRLPKEVAVSTAGATAMDTTLPVIVKACGVKATLTAVVSGILLSMVVPLLVPLIYGMT</sequence>
<keyword evidence="3" id="KW-1185">Reference proteome</keyword>
<evidence type="ECO:0000313" key="3">
    <source>
        <dbReference type="Proteomes" id="UP000623172"/>
    </source>
</evidence>
<dbReference type="PANTHER" id="PTHR35804:SF1">
    <property type="entry name" value="LYSINE EXPORTER LYSO"/>
    <property type="match status" value="1"/>
</dbReference>
<accession>A0A926D406</accession>
<dbReference type="GO" id="GO:0005886">
    <property type="term" value="C:plasma membrane"/>
    <property type="evidence" value="ECO:0007669"/>
    <property type="project" value="TreeGrafter"/>
</dbReference>
<dbReference type="AlphaFoldDB" id="A0A926D406"/>
<evidence type="ECO:0000256" key="1">
    <source>
        <dbReference type="SAM" id="Phobius"/>
    </source>
</evidence>
<feature type="transmembrane region" description="Helical" evidence="1">
    <location>
        <begin position="174"/>
        <end position="197"/>
    </location>
</feature>
<dbReference type="EMBL" id="JACRSR010000001">
    <property type="protein sequence ID" value="MBC8531136.1"/>
    <property type="molecule type" value="Genomic_DNA"/>
</dbReference>
<feature type="transmembrane region" description="Helical" evidence="1">
    <location>
        <begin position="38"/>
        <end position="59"/>
    </location>
</feature>
<dbReference type="RefSeq" id="WP_249315211.1">
    <property type="nucleotide sequence ID" value="NZ_JACRSR010000001.1"/>
</dbReference>
<dbReference type="Pfam" id="PF03956">
    <property type="entry name" value="Lys_export"/>
    <property type="match status" value="1"/>
</dbReference>
<protein>
    <submittedName>
        <fullName evidence="2">Lysine exporter LysO family protein</fullName>
    </submittedName>
</protein>
<feature type="transmembrane region" description="Helical" evidence="1">
    <location>
        <begin position="66"/>
        <end position="89"/>
    </location>
</feature>
<dbReference type="GO" id="GO:0015661">
    <property type="term" value="F:L-lysine efflux transmembrane transporter activity"/>
    <property type="evidence" value="ECO:0007669"/>
    <property type="project" value="InterPro"/>
</dbReference>
<keyword evidence="1" id="KW-0812">Transmembrane</keyword>
<comment type="caution">
    <text evidence="2">The sequence shown here is derived from an EMBL/GenBank/DDBJ whole genome shotgun (WGS) entry which is preliminary data.</text>
</comment>
<dbReference type="Proteomes" id="UP000623172">
    <property type="component" value="Unassembled WGS sequence"/>
</dbReference>
<dbReference type="PANTHER" id="PTHR35804">
    <property type="entry name" value="LYSINE EXPORTER LYSO"/>
    <property type="match status" value="1"/>
</dbReference>
<keyword evidence="1" id="KW-0472">Membrane</keyword>
<dbReference type="InterPro" id="IPR005642">
    <property type="entry name" value="LysO"/>
</dbReference>